<evidence type="ECO:0000256" key="4">
    <source>
        <dbReference type="SAM" id="MobiDB-lite"/>
    </source>
</evidence>
<evidence type="ECO:0000259" key="6">
    <source>
        <dbReference type="PROSITE" id="PS50103"/>
    </source>
</evidence>
<dbReference type="CDD" id="cd00590">
    <property type="entry name" value="RRM_SF"/>
    <property type="match status" value="1"/>
</dbReference>
<gene>
    <name evidence="7" type="primary">P0402A09.11</name>
    <name evidence="8" type="synonym">P0455C04.5</name>
</gene>
<dbReference type="EMBL" id="AP003610">
    <property type="protein sequence ID" value="BAB62628.1"/>
    <property type="molecule type" value="Genomic_DNA"/>
</dbReference>
<dbReference type="InterPro" id="IPR013783">
    <property type="entry name" value="Ig-like_fold"/>
</dbReference>
<protein>
    <submittedName>
        <fullName evidence="7">p0402A09.11 protein</fullName>
    </submittedName>
    <submittedName>
        <fullName evidence="8">p0455C04.5 protein</fullName>
    </submittedName>
</protein>
<dbReference type="SUPFAM" id="SSF54928">
    <property type="entry name" value="RNA-binding domain, RBD"/>
    <property type="match status" value="1"/>
</dbReference>
<dbReference type="InterPro" id="IPR000504">
    <property type="entry name" value="RRM_dom"/>
</dbReference>
<keyword evidence="3" id="KW-0479">Metal-binding</keyword>
<dbReference type="Gene3D" id="2.60.40.10">
    <property type="entry name" value="Immunoglobulins"/>
    <property type="match status" value="1"/>
</dbReference>
<dbReference type="Pfam" id="PF00630">
    <property type="entry name" value="Filamin"/>
    <property type="match status" value="1"/>
</dbReference>
<dbReference type="InterPro" id="IPR000571">
    <property type="entry name" value="Znf_CCCH"/>
</dbReference>
<evidence type="ECO:0000256" key="1">
    <source>
        <dbReference type="PROSITE-ProRule" id="PRU00087"/>
    </source>
</evidence>
<sequence>MAAPKPIWVRQAEEAKLKSEAETAAAAKAAFDATFKALSASAADDPDQDDDLHRPSSPAQASRDAYSDADDDDDDRPHAPPGPVDPSKSSAAGPGIAGGSAGAPATFTVVSKDRDSRRVPTGGARVRVRVSPAAGVGGDDLEGAVKDNGDGSYAVTYVVPKRGNYMVHVDLDGSPVMGSPFPVFFSASNTAATVVTSTFPPTLPAVSSAYPNMVNQTMPNMPNYAGALSAAFPSLLGLLPAASTGASGGVVLPGVGASLGEICREHINGKCTKATDCSKLNHPPQQLLMSVLAATTSVGALSQAPMAPSAAAMAAAQAIMAAQALQAHAAQMQADSKAAGGEASGYIAYVARSIVVGSTDKTDKGDVLKKMVQISNLSPLLTVDHIKQLFGYCGKVVDCTITDSKHIAYVEYSKQEEATAALALNNMDVGGRPLNVEMAKSLPPKTNLANSNLPMMMQQAVQLQQMQFQQALIMQQTIAAQQAAARAATMKSATEAAAARAAEISRKLKAEGFGGETVEEKDARGKSRSPSPSARRSKSRSRSPIKYRRSRRSRSYSPPVRHTRGRRSRSPSRSYHSKYGSDRSYRDDRDKYGRSGRRESDRSRDHYSSSSRRNRSRSISPRHKKSSRSDSRSPKRHREESLSPSKSRRSARAGSRSPGQHKGSKLSPTRDHHSSRRSRRSRSRSQEKNRNSDKKDSKKSEMEDKKRRSDRGNRGDKDEKYLKDPMEDKKLDVSSVAHKRSSSASEDEMLNSNSKRSKHDAALECHERKDEDHIEEDRRDLDSVGSKSEKRSLGNGDHEKQNHDTNRKTDKSHDRDDSSRKDRKYREDESRHSRDRCSRHSSSRSHRSSRHSREKYHGDTTDQHKSKKSEEGSKSRKDDCLLDDTLSSDRRKVQSEDSPRRKHNQLAASSDVHGINHDTGVKVPNDFSEADQGIQEAKQVVHETDMSSAPRLEDPFLAQDKQDKPIVAGLNGLHEPGVDGAFVGTEESAI</sequence>
<evidence type="ECO:0000313" key="8">
    <source>
        <dbReference type="EMBL" id="BAB92130.1"/>
    </source>
</evidence>
<dbReference type="Gene3D" id="3.30.70.330">
    <property type="match status" value="1"/>
</dbReference>
<dbReference type="PANTHER" id="PTHR32343">
    <property type="entry name" value="SERINE/ARGININE-RICH SPLICING FACTOR"/>
    <property type="match status" value="1"/>
</dbReference>
<dbReference type="SMART" id="SM00360">
    <property type="entry name" value="RRM"/>
    <property type="match status" value="1"/>
</dbReference>
<feature type="compositionally biased region" description="Basic and acidic residues" evidence="4">
    <location>
        <begin position="759"/>
        <end position="838"/>
    </location>
</feature>
<keyword evidence="3" id="KW-0863">Zinc-finger</keyword>
<reference evidence="8" key="1">
    <citation type="submission" date="2000-11" db="EMBL/GenBank/DDBJ databases">
        <title>Oryza sativa nipponbare(GA3) genomic DNA, chromosome 1, PAC clone:P0455C04.</title>
        <authorList>
            <person name="Sasaki T."/>
            <person name="Matsumoto T."/>
            <person name="Yamamoto K."/>
        </authorList>
    </citation>
    <scope>NUCLEOTIDE SEQUENCE</scope>
</reference>
<dbReference type="SMART" id="SM00557">
    <property type="entry name" value="IG_FLMN"/>
    <property type="match status" value="1"/>
</dbReference>
<feature type="compositionally biased region" description="Basic residues" evidence="4">
    <location>
        <begin position="535"/>
        <end position="554"/>
    </location>
</feature>
<feature type="compositionally biased region" description="Basic and acidic residues" evidence="4">
    <location>
        <begin position="855"/>
        <end position="880"/>
    </location>
</feature>
<keyword evidence="3" id="KW-0862">Zinc</keyword>
<dbReference type="AlphaFoldDB" id="Q7F2F5"/>
<feature type="region of interest" description="Disordered" evidence="4">
    <location>
        <begin position="40"/>
        <end position="123"/>
    </location>
</feature>
<reference evidence="7" key="2">
    <citation type="submission" date="2001-05" db="EMBL/GenBank/DDBJ databases">
        <title>Oryza sativa nipponbare(GA3) genomic DNA, chromosome 1, PAC clone:P0402A09.</title>
        <authorList>
            <person name="Sasaki T."/>
            <person name="Matsumoto T."/>
            <person name="Yamamoto K."/>
        </authorList>
    </citation>
    <scope>NUCLEOTIDE SEQUENCE</scope>
</reference>
<feature type="compositionally biased region" description="Basic and acidic residues" evidence="4">
    <location>
        <begin position="627"/>
        <end position="641"/>
    </location>
</feature>
<feature type="compositionally biased region" description="Basic residues" evidence="4">
    <location>
        <begin position="839"/>
        <end position="854"/>
    </location>
</feature>
<feature type="domain" description="RRM" evidence="5">
    <location>
        <begin position="370"/>
        <end position="441"/>
    </location>
</feature>
<dbReference type="InterPro" id="IPR014756">
    <property type="entry name" value="Ig_E-set"/>
</dbReference>
<dbReference type="PROSITE" id="PS50103">
    <property type="entry name" value="ZF_C3H1"/>
    <property type="match status" value="1"/>
</dbReference>
<feature type="domain" description="C3H1-type" evidence="6">
    <location>
        <begin position="262"/>
        <end position="285"/>
    </location>
</feature>
<evidence type="ECO:0000259" key="5">
    <source>
        <dbReference type="PROSITE" id="PS50102"/>
    </source>
</evidence>
<feature type="compositionally biased region" description="Basic residues" evidence="4">
    <location>
        <begin position="612"/>
        <end position="626"/>
    </location>
</feature>
<dbReference type="InterPro" id="IPR001298">
    <property type="entry name" value="Filamin/ABP280_rpt"/>
</dbReference>
<dbReference type="EMBL" id="AP002969">
    <property type="protein sequence ID" value="BAB92130.1"/>
    <property type="molecule type" value="Genomic_DNA"/>
</dbReference>
<dbReference type="PROSITE" id="PS50194">
    <property type="entry name" value="FILAMIN_REPEAT"/>
    <property type="match status" value="1"/>
</dbReference>
<dbReference type="InterPro" id="IPR017868">
    <property type="entry name" value="Filamin/ABP280_repeat-like"/>
</dbReference>
<dbReference type="SUPFAM" id="SSF81296">
    <property type="entry name" value="E set domains"/>
    <property type="match status" value="1"/>
</dbReference>
<evidence type="ECO:0000256" key="3">
    <source>
        <dbReference type="PROSITE-ProRule" id="PRU00723"/>
    </source>
</evidence>
<feature type="compositionally biased region" description="Basic and acidic residues" evidence="4">
    <location>
        <begin position="887"/>
        <end position="899"/>
    </location>
</feature>
<feature type="compositionally biased region" description="Basic and acidic residues" evidence="4">
    <location>
        <begin position="684"/>
        <end position="732"/>
    </location>
</feature>
<organism evidence="7">
    <name type="scientific">Oryza sativa subsp. japonica</name>
    <name type="common">Rice</name>
    <dbReference type="NCBI Taxonomy" id="39947"/>
    <lineage>
        <taxon>Eukaryota</taxon>
        <taxon>Viridiplantae</taxon>
        <taxon>Streptophyta</taxon>
        <taxon>Embryophyta</taxon>
        <taxon>Tracheophyta</taxon>
        <taxon>Spermatophyta</taxon>
        <taxon>Magnoliopsida</taxon>
        <taxon>Liliopsida</taxon>
        <taxon>Poales</taxon>
        <taxon>Poaceae</taxon>
        <taxon>BOP clade</taxon>
        <taxon>Oryzoideae</taxon>
        <taxon>Oryzeae</taxon>
        <taxon>Oryzinae</taxon>
        <taxon>Oryza</taxon>
        <taxon>Oryza sativa</taxon>
    </lineage>
</organism>
<feature type="repeat" description="Filamin" evidence="1">
    <location>
        <begin position="81"/>
        <end position="185"/>
    </location>
</feature>
<evidence type="ECO:0000313" key="7">
    <source>
        <dbReference type="EMBL" id="BAB62628.1"/>
    </source>
</evidence>
<feature type="compositionally biased region" description="Basic and acidic residues" evidence="4">
    <location>
        <begin position="579"/>
        <end position="607"/>
    </location>
</feature>
<feature type="region of interest" description="Disordered" evidence="4">
    <location>
        <begin position="513"/>
        <end position="960"/>
    </location>
</feature>
<dbReference type="GO" id="GO:0003723">
    <property type="term" value="F:RNA binding"/>
    <property type="evidence" value="ECO:0007669"/>
    <property type="project" value="UniProtKB-UniRule"/>
</dbReference>
<proteinExistence type="predicted"/>
<feature type="compositionally biased region" description="Basic residues" evidence="4">
    <location>
        <begin position="561"/>
        <end position="570"/>
    </location>
</feature>
<dbReference type="GO" id="GO:0008270">
    <property type="term" value="F:zinc ion binding"/>
    <property type="evidence" value="ECO:0007669"/>
    <property type="project" value="UniProtKB-KW"/>
</dbReference>
<dbReference type="Pfam" id="PF00076">
    <property type="entry name" value="RRM_1"/>
    <property type="match status" value="1"/>
</dbReference>
<name>Q7F2F5_ORYSJ</name>
<dbReference type="InterPro" id="IPR012677">
    <property type="entry name" value="Nucleotide-bd_a/b_plait_sf"/>
</dbReference>
<dbReference type="PROSITE" id="PS50102">
    <property type="entry name" value="RRM"/>
    <property type="match status" value="1"/>
</dbReference>
<dbReference type="InterPro" id="IPR035979">
    <property type="entry name" value="RBD_domain_sf"/>
</dbReference>
<feature type="zinc finger region" description="C3H1-type" evidence="3">
    <location>
        <begin position="262"/>
        <end position="285"/>
    </location>
</feature>
<dbReference type="PANTHER" id="PTHR32343:SF8">
    <property type="entry name" value="RNA RECOGNITION MOTIF (RRM)-CONTAINING PROTEIN"/>
    <property type="match status" value="1"/>
</dbReference>
<accession>Q7F2F5</accession>
<feature type="compositionally biased region" description="Basic residues" evidence="4">
    <location>
        <begin position="673"/>
        <end position="683"/>
    </location>
</feature>
<keyword evidence="2" id="KW-0694">RNA-binding</keyword>
<evidence type="ECO:0000256" key="2">
    <source>
        <dbReference type="PROSITE-ProRule" id="PRU00176"/>
    </source>
</evidence>